<evidence type="ECO:0000256" key="4">
    <source>
        <dbReference type="ARBA" id="ARBA00023125"/>
    </source>
</evidence>
<dbReference type="NCBIfam" id="TIGR02937">
    <property type="entry name" value="sigma70-ECF"/>
    <property type="match status" value="1"/>
</dbReference>
<dbReference type="CDD" id="cd06171">
    <property type="entry name" value="Sigma70_r4"/>
    <property type="match status" value="1"/>
</dbReference>
<evidence type="ECO:0000259" key="6">
    <source>
        <dbReference type="Pfam" id="PF04542"/>
    </source>
</evidence>
<feature type="domain" description="RNA polymerase sigma-70 region 4" evidence="7">
    <location>
        <begin position="117"/>
        <end position="165"/>
    </location>
</feature>
<gene>
    <name evidence="8" type="ORF">BSZ32_03990</name>
</gene>
<dbReference type="GO" id="GO:0006352">
    <property type="term" value="P:DNA-templated transcription initiation"/>
    <property type="evidence" value="ECO:0007669"/>
    <property type="project" value="InterPro"/>
</dbReference>
<dbReference type="Gene3D" id="1.10.1740.10">
    <property type="match status" value="1"/>
</dbReference>
<evidence type="ECO:0000256" key="2">
    <source>
        <dbReference type="ARBA" id="ARBA00023015"/>
    </source>
</evidence>
<evidence type="ECO:0000256" key="5">
    <source>
        <dbReference type="ARBA" id="ARBA00023163"/>
    </source>
</evidence>
<dbReference type="InterPro" id="IPR013325">
    <property type="entry name" value="RNA_pol_sigma_r2"/>
</dbReference>
<keyword evidence="9" id="KW-1185">Reference proteome</keyword>
<evidence type="ECO:0000313" key="9">
    <source>
        <dbReference type="Proteomes" id="UP000239907"/>
    </source>
</evidence>
<dbReference type="Pfam" id="PF04542">
    <property type="entry name" value="Sigma70_r2"/>
    <property type="match status" value="1"/>
</dbReference>
<dbReference type="InterPro" id="IPR039425">
    <property type="entry name" value="RNA_pol_sigma-70-like"/>
</dbReference>
<keyword evidence="2" id="KW-0805">Transcription regulation</keyword>
<evidence type="ECO:0000259" key="7">
    <source>
        <dbReference type="Pfam" id="PF04545"/>
    </source>
</evidence>
<feature type="domain" description="RNA polymerase sigma-70 region 2" evidence="6">
    <location>
        <begin position="8"/>
        <end position="76"/>
    </location>
</feature>
<dbReference type="GO" id="GO:0016987">
    <property type="term" value="F:sigma factor activity"/>
    <property type="evidence" value="ECO:0007669"/>
    <property type="project" value="UniProtKB-KW"/>
</dbReference>
<evidence type="ECO:0000313" key="8">
    <source>
        <dbReference type="EMBL" id="PQJ30243.1"/>
    </source>
</evidence>
<keyword evidence="4" id="KW-0238">DNA-binding</keyword>
<name>A0A2S7U7N6_9BACT</name>
<dbReference type="InterPro" id="IPR036388">
    <property type="entry name" value="WH-like_DNA-bd_sf"/>
</dbReference>
<reference evidence="8 9" key="1">
    <citation type="submission" date="2016-12" db="EMBL/GenBank/DDBJ databases">
        <title>Study of bacterial adaptation to deep sea.</title>
        <authorList>
            <person name="Song J."/>
            <person name="Yoshizawa S."/>
            <person name="Kogure K."/>
        </authorList>
    </citation>
    <scope>NUCLEOTIDE SEQUENCE [LARGE SCALE GENOMIC DNA]</scope>
    <source>
        <strain evidence="8 9">SAORIC-165</strain>
    </source>
</reference>
<sequence>MTWRAWLKEHGSKLLLFARQQTRSIADAEDVLQDALVKLARKVAENSFDGGQQSWLPYLYTSIRRCAIDLGRKSDRRGKREEKVEMERQYETGGKFDPWFDSDAAGEESRGYIEQGLKELPEKFSEVIVMKVWGERTFAEIGEALNISQNTAASRYRYGLEALRKQLAQVRNEGNLSL</sequence>
<dbReference type="Pfam" id="PF04545">
    <property type="entry name" value="Sigma70_r4"/>
    <property type="match status" value="1"/>
</dbReference>
<dbReference type="PANTHER" id="PTHR43133:SF8">
    <property type="entry name" value="RNA POLYMERASE SIGMA FACTOR HI_1459-RELATED"/>
    <property type="match status" value="1"/>
</dbReference>
<keyword evidence="5" id="KW-0804">Transcription</keyword>
<dbReference type="Proteomes" id="UP000239907">
    <property type="component" value="Unassembled WGS sequence"/>
</dbReference>
<dbReference type="Gene3D" id="1.10.10.10">
    <property type="entry name" value="Winged helix-like DNA-binding domain superfamily/Winged helix DNA-binding domain"/>
    <property type="match status" value="1"/>
</dbReference>
<comment type="similarity">
    <text evidence="1">Belongs to the sigma-70 factor family. ECF subfamily.</text>
</comment>
<keyword evidence="3" id="KW-0731">Sigma factor</keyword>
<dbReference type="InterPro" id="IPR014284">
    <property type="entry name" value="RNA_pol_sigma-70_dom"/>
</dbReference>
<dbReference type="InterPro" id="IPR007630">
    <property type="entry name" value="RNA_pol_sigma70_r4"/>
</dbReference>
<comment type="caution">
    <text evidence="8">The sequence shown here is derived from an EMBL/GenBank/DDBJ whole genome shotgun (WGS) entry which is preliminary data.</text>
</comment>
<evidence type="ECO:0000256" key="1">
    <source>
        <dbReference type="ARBA" id="ARBA00010641"/>
    </source>
</evidence>
<dbReference type="AlphaFoldDB" id="A0A2S7U7N6"/>
<dbReference type="InterPro" id="IPR013324">
    <property type="entry name" value="RNA_pol_sigma_r3/r4-like"/>
</dbReference>
<dbReference type="InterPro" id="IPR007627">
    <property type="entry name" value="RNA_pol_sigma70_r2"/>
</dbReference>
<evidence type="ECO:0000256" key="3">
    <source>
        <dbReference type="ARBA" id="ARBA00023082"/>
    </source>
</evidence>
<dbReference type="SUPFAM" id="SSF88659">
    <property type="entry name" value="Sigma3 and sigma4 domains of RNA polymerase sigma factors"/>
    <property type="match status" value="1"/>
</dbReference>
<dbReference type="EMBL" id="MQWA01000001">
    <property type="protein sequence ID" value="PQJ30243.1"/>
    <property type="molecule type" value="Genomic_DNA"/>
</dbReference>
<dbReference type="GO" id="GO:0003677">
    <property type="term" value="F:DNA binding"/>
    <property type="evidence" value="ECO:0007669"/>
    <property type="project" value="UniProtKB-KW"/>
</dbReference>
<protein>
    <submittedName>
        <fullName evidence="8">RNA polymerase subunit sigma-24</fullName>
    </submittedName>
</protein>
<dbReference type="PANTHER" id="PTHR43133">
    <property type="entry name" value="RNA POLYMERASE ECF-TYPE SIGMA FACTO"/>
    <property type="match status" value="1"/>
</dbReference>
<dbReference type="SUPFAM" id="SSF88946">
    <property type="entry name" value="Sigma2 domain of RNA polymerase sigma factors"/>
    <property type="match status" value="1"/>
</dbReference>
<accession>A0A2S7U7N6</accession>
<proteinExistence type="inferred from homology"/>
<organism evidence="8 9">
    <name type="scientific">Rubritalea profundi</name>
    <dbReference type="NCBI Taxonomy" id="1658618"/>
    <lineage>
        <taxon>Bacteria</taxon>
        <taxon>Pseudomonadati</taxon>
        <taxon>Verrucomicrobiota</taxon>
        <taxon>Verrucomicrobiia</taxon>
        <taxon>Verrucomicrobiales</taxon>
        <taxon>Rubritaleaceae</taxon>
        <taxon>Rubritalea</taxon>
    </lineage>
</organism>